<gene>
    <name evidence="3" type="ORF">I41_39430</name>
</gene>
<feature type="transmembrane region" description="Helical" evidence="1">
    <location>
        <begin position="80"/>
        <end position="101"/>
    </location>
</feature>
<protein>
    <recommendedName>
        <fullName evidence="2">Urease accessory protein UreH-like transmembrane domain-containing protein</fullName>
    </recommendedName>
</protein>
<accession>A0A517U2A0</accession>
<proteinExistence type="predicted"/>
<keyword evidence="4" id="KW-1185">Reference proteome</keyword>
<dbReference type="KEGG" id="llh:I41_39430"/>
<name>A0A517U2A0_9BACT</name>
<keyword evidence="1" id="KW-0812">Transmembrane</keyword>
<keyword evidence="1" id="KW-0472">Membrane</keyword>
<evidence type="ECO:0000256" key="1">
    <source>
        <dbReference type="SAM" id="Phobius"/>
    </source>
</evidence>
<dbReference type="EMBL" id="CP036339">
    <property type="protein sequence ID" value="QDT74744.1"/>
    <property type="molecule type" value="Genomic_DNA"/>
</dbReference>
<evidence type="ECO:0000259" key="2">
    <source>
        <dbReference type="Pfam" id="PF13386"/>
    </source>
</evidence>
<dbReference type="PANTHER" id="PTHR42208:SF1">
    <property type="entry name" value="HEAVY METAL TRANSPORTER"/>
    <property type="match status" value="1"/>
</dbReference>
<dbReference type="Proteomes" id="UP000317909">
    <property type="component" value="Chromosome"/>
</dbReference>
<reference evidence="3 4" key="1">
    <citation type="submission" date="2019-02" db="EMBL/GenBank/DDBJ databases">
        <title>Deep-cultivation of Planctomycetes and their phenomic and genomic characterization uncovers novel biology.</title>
        <authorList>
            <person name="Wiegand S."/>
            <person name="Jogler M."/>
            <person name="Boedeker C."/>
            <person name="Pinto D."/>
            <person name="Vollmers J."/>
            <person name="Rivas-Marin E."/>
            <person name="Kohn T."/>
            <person name="Peeters S.H."/>
            <person name="Heuer A."/>
            <person name="Rast P."/>
            <person name="Oberbeckmann S."/>
            <person name="Bunk B."/>
            <person name="Jeske O."/>
            <person name="Meyerdierks A."/>
            <person name="Storesund J.E."/>
            <person name="Kallscheuer N."/>
            <person name="Luecker S."/>
            <person name="Lage O.M."/>
            <person name="Pohl T."/>
            <person name="Merkel B.J."/>
            <person name="Hornburger P."/>
            <person name="Mueller R.-W."/>
            <person name="Bruemmer F."/>
            <person name="Labrenz M."/>
            <person name="Spormann A.M."/>
            <person name="Op den Camp H."/>
            <person name="Overmann J."/>
            <person name="Amann R."/>
            <person name="Jetten M.S.M."/>
            <person name="Mascher T."/>
            <person name="Medema M.H."/>
            <person name="Devos D.P."/>
            <person name="Kaster A.-K."/>
            <person name="Ovreas L."/>
            <person name="Rohde M."/>
            <person name="Galperin M.Y."/>
            <person name="Jogler C."/>
        </authorList>
    </citation>
    <scope>NUCLEOTIDE SEQUENCE [LARGE SCALE GENOMIC DNA]</scope>
    <source>
        <strain evidence="3 4">I41</strain>
    </source>
</reference>
<dbReference type="OrthoDB" id="9800141at2"/>
<feature type="transmembrane region" description="Helical" evidence="1">
    <location>
        <begin position="6"/>
        <end position="30"/>
    </location>
</feature>
<feature type="transmembrane region" description="Helical" evidence="1">
    <location>
        <begin position="51"/>
        <end position="68"/>
    </location>
</feature>
<sequence>MIDLPLVLIGGLLGSAHCVGMCGPLALMVGAGAGRLTANVGRQAIYSCGRICTYGCFGAAAAFASAWLSHQARTFVAAQAWLAIVAGVLLVAVGLASAGMLPRLKLGFLRNAPCHAAQAIKTLTTAPDRLSLFLAGVATGFIPCGLVYAFLLKAGSTGNVALGALTMIFFGLGTAPLMMLVGAGGTLLSTSTRARVLRLAAWCVVFAGIVTIARGAGQLRPAAGQSTAPCPFCAAADSPSPAAAPSPAR</sequence>
<organism evidence="3 4">
    <name type="scientific">Lacipirellula limnantheis</name>
    <dbReference type="NCBI Taxonomy" id="2528024"/>
    <lineage>
        <taxon>Bacteria</taxon>
        <taxon>Pseudomonadati</taxon>
        <taxon>Planctomycetota</taxon>
        <taxon>Planctomycetia</taxon>
        <taxon>Pirellulales</taxon>
        <taxon>Lacipirellulaceae</taxon>
        <taxon>Lacipirellula</taxon>
    </lineage>
</organism>
<feature type="domain" description="Urease accessory protein UreH-like transmembrane" evidence="2">
    <location>
        <begin position="8"/>
        <end position="210"/>
    </location>
</feature>
<keyword evidence="1" id="KW-1133">Transmembrane helix</keyword>
<dbReference type="InterPro" id="IPR039447">
    <property type="entry name" value="UreH-like_TM_dom"/>
</dbReference>
<feature type="transmembrane region" description="Helical" evidence="1">
    <location>
        <begin position="163"/>
        <end position="187"/>
    </location>
</feature>
<evidence type="ECO:0000313" key="4">
    <source>
        <dbReference type="Proteomes" id="UP000317909"/>
    </source>
</evidence>
<dbReference type="RefSeq" id="WP_145434478.1">
    <property type="nucleotide sequence ID" value="NZ_CP036339.1"/>
</dbReference>
<feature type="transmembrane region" description="Helical" evidence="1">
    <location>
        <begin position="130"/>
        <end position="151"/>
    </location>
</feature>
<dbReference type="Pfam" id="PF13386">
    <property type="entry name" value="DsbD_2"/>
    <property type="match status" value="1"/>
</dbReference>
<dbReference type="PANTHER" id="PTHR42208">
    <property type="entry name" value="HEAVY METAL TRANSPORTER-RELATED"/>
    <property type="match status" value="1"/>
</dbReference>
<feature type="transmembrane region" description="Helical" evidence="1">
    <location>
        <begin position="199"/>
        <end position="217"/>
    </location>
</feature>
<dbReference type="AlphaFoldDB" id="A0A517U2A0"/>
<evidence type="ECO:0000313" key="3">
    <source>
        <dbReference type="EMBL" id="QDT74744.1"/>
    </source>
</evidence>